<dbReference type="SUPFAM" id="SSF160467">
    <property type="entry name" value="PH0987 N-terminal domain-like"/>
    <property type="match status" value="1"/>
</dbReference>
<evidence type="ECO:0000256" key="5">
    <source>
        <dbReference type="ARBA" id="ARBA00022840"/>
    </source>
</evidence>
<protein>
    <recommendedName>
        <fullName evidence="13">Urea carboxylase</fullName>
    </recommendedName>
</protein>
<dbReference type="InterPro" id="IPR011054">
    <property type="entry name" value="Rudment_hybrid_motif"/>
</dbReference>
<dbReference type="InterPro" id="IPR011764">
    <property type="entry name" value="Biotin_carboxylation_dom"/>
</dbReference>
<dbReference type="SUPFAM" id="SSF56059">
    <property type="entry name" value="Glutathione synthetase ATP-binding domain-like"/>
    <property type="match status" value="1"/>
</dbReference>
<gene>
    <name evidence="11" type="ORF">E0L32_006587</name>
</gene>
<dbReference type="InParanoid" id="A0A507ASH0"/>
<feature type="domain" description="Biotin carboxylation" evidence="10">
    <location>
        <begin position="2"/>
        <end position="443"/>
    </location>
</feature>
<evidence type="ECO:0000313" key="12">
    <source>
        <dbReference type="Proteomes" id="UP000319257"/>
    </source>
</evidence>
<dbReference type="InterPro" id="IPR050856">
    <property type="entry name" value="Biotin_carboxylase_complex"/>
</dbReference>
<dbReference type="SUPFAM" id="SSF51230">
    <property type="entry name" value="Single hybrid motif"/>
    <property type="match status" value="1"/>
</dbReference>
<dbReference type="Pfam" id="PF02785">
    <property type="entry name" value="Biotin_carb_C"/>
    <property type="match status" value="1"/>
</dbReference>
<dbReference type="SUPFAM" id="SSF51246">
    <property type="entry name" value="Rudiment single hybrid motif"/>
    <property type="match status" value="1"/>
</dbReference>
<dbReference type="PROSITE" id="PS00867">
    <property type="entry name" value="CPSASE_2"/>
    <property type="match status" value="1"/>
</dbReference>
<sequence>MEIKRLLIANRGEIAYRILRTAKRLGYFVVAIYTQTDVSSPHVLDADLPCLVKSYVDIDEIVAIVRQQAIHLVIPGYGFLSENEAFAAAVVKAGAAFVGPDPEHIAAFGIKHRARDLAEKVGVPICPGSGILNSEDEAVLAATKIGYPVMLKATAGGGGMGLQICENEAEVRSSFTSVVSRGSTLFSNPGVFLERYYAVSRHVEVQIFGDGQGRCVVFGERECSIQRRHQKVIEESPSPFVEMRPALRKRLFEVSELLGQSIKYRSAGTIEFLVDDATADFFFLEMNTRLQVEHGITELRFDIDLVELMLRLAEGTLNISEYMLLEPRGTAIEARVYAENPLKNHMPSPGVLQHAYFAEGPGVRVDTWVRTGTNVSLAYDPLLAKVMGYGATREEATTTIVGALRDTKLQGIVTNLSLLFRILTSQDFRDGNTTTGFLTDFDHTPRSMEILTAGSYTTIQSWPGRVGVGFGIPEGGPMDPLHAQLANCIVGNDRGCELLEITFTGPKIRFHSRAIVCLTGAGAHGMELDGVPIPMCTSLEAPAGSVLAVGSLSGGSRAYLAIRGGLPSIPYYLGSKATSPVADIGGLQGRALVAGDLLELPEAGSFRAFSLPSSLIPEWDPHVIHCLSGPHDSPDIILSEALPALCESEWTVSHQASRVGIRLHGPQPQWARTTGGEGGSHPSNYLDYPYSIGALNWTGDSAVIFPADAPSLGGFISSHVVARAEMFKVAQLRPGDKFRLSPISVDAAMDLRRRQEAFLETIRKLVASGNSTFSAISPLSLAVPNSLSCSKSTAILERCEDITIRQAGDSYILVEFHQSLDLDTRCRVQSVLEAIEEAHINGVRLATPIGCSLLIDYEGFEISQMELVLKVKDILVAQFATQISQSTMLNSRLIKLPMVFDDKVNKAAIERYMATQRKYASYLPDPVEFIARSNGLDSKDDVRKKVLNTRILVVGVGFFNGTPIGIPLDPRSRLIVPKFNPSRTFSPEGGLGFGGSFFTCDPIDAPGGYVNFGRTLPGWDKYCLNKDFGQRPWLFNNFDQLEFYEVTEDELDKIYARFKAGRFDFDISPATFDVEAYSRFCESVAVETQTFKAKQQLATEREIERENKLLAQWQEDQNGEKDEVQGLDDIDDSLKVQAETHASVYKIPAQKGTKVKAGDVLLVLEAMKMEINLLASAEHEGSVIRSIVVGPNDVVKPGDTLIVLAQA</sequence>
<accession>A0A507ASH0</accession>
<dbReference type="GO" id="GO:0046872">
    <property type="term" value="F:metal ion binding"/>
    <property type="evidence" value="ECO:0007669"/>
    <property type="project" value="InterPro"/>
</dbReference>
<evidence type="ECO:0000256" key="8">
    <source>
        <dbReference type="SAM" id="Coils"/>
    </source>
</evidence>
<dbReference type="CDD" id="cd06850">
    <property type="entry name" value="biotinyl_domain"/>
    <property type="match status" value="1"/>
</dbReference>
<evidence type="ECO:0000256" key="3">
    <source>
        <dbReference type="ARBA" id="ARBA00022741"/>
    </source>
</evidence>
<dbReference type="NCBIfam" id="TIGR00724">
    <property type="entry name" value="urea_amlyse_rel"/>
    <property type="match status" value="1"/>
</dbReference>
<keyword evidence="6" id="KW-0092">Biotin</keyword>
<evidence type="ECO:0000259" key="10">
    <source>
        <dbReference type="PROSITE" id="PS50979"/>
    </source>
</evidence>
<dbReference type="Gene3D" id="2.40.100.10">
    <property type="entry name" value="Cyclophilin-like"/>
    <property type="match status" value="2"/>
</dbReference>
<reference evidence="11 12" key="1">
    <citation type="submission" date="2019-06" db="EMBL/GenBank/DDBJ databases">
        <title>Draft genome sequence of the filamentous fungus Phialemoniopsis curvata isolated from diesel fuel.</title>
        <authorList>
            <person name="Varaljay V.A."/>
            <person name="Lyon W.J."/>
            <person name="Crouch A.L."/>
            <person name="Drake C.E."/>
            <person name="Hollomon J.M."/>
            <person name="Nadeau L.J."/>
            <person name="Nunn H.S."/>
            <person name="Stevenson B.S."/>
            <person name="Bojanowski C.L."/>
            <person name="Crookes-Goodson W.J."/>
        </authorList>
    </citation>
    <scope>NUCLEOTIDE SEQUENCE [LARGE SCALE GENOMIC DNA]</scope>
    <source>
        <strain evidence="11 12">D216</strain>
    </source>
</reference>
<keyword evidence="8" id="KW-0175">Coiled coil</keyword>
<dbReference type="GO" id="GO:0016874">
    <property type="term" value="F:ligase activity"/>
    <property type="evidence" value="ECO:0007669"/>
    <property type="project" value="UniProtKB-KW"/>
</dbReference>
<dbReference type="GO" id="GO:0005524">
    <property type="term" value="F:ATP binding"/>
    <property type="evidence" value="ECO:0007669"/>
    <property type="project" value="UniProtKB-UniRule"/>
</dbReference>
<dbReference type="STRING" id="1093900.A0A507ASH0"/>
<evidence type="ECO:0000256" key="6">
    <source>
        <dbReference type="ARBA" id="ARBA00023267"/>
    </source>
</evidence>
<evidence type="ECO:0000259" key="9">
    <source>
        <dbReference type="PROSITE" id="PS50975"/>
    </source>
</evidence>
<dbReference type="GO" id="GO:0016787">
    <property type="term" value="F:hydrolase activity"/>
    <property type="evidence" value="ECO:0007669"/>
    <property type="project" value="UniProtKB-KW"/>
</dbReference>
<evidence type="ECO:0000313" key="11">
    <source>
        <dbReference type="EMBL" id="TPX12942.1"/>
    </source>
</evidence>
<dbReference type="Gene3D" id="3.30.1360.40">
    <property type="match status" value="1"/>
</dbReference>
<dbReference type="Pfam" id="PF02682">
    <property type="entry name" value="CT_C_D"/>
    <property type="match status" value="1"/>
</dbReference>
<dbReference type="PROSITE" id="PS00188">
    <property type="entry name" value="BIOTIN"/>
    <property type="match status" value="1"/>
</dbReference>
<dbReference type="InterPro" id="IPR003778">
    <property type="entry name" value="CT_A_B"/>
</dbReference>
<dbReference type="Gene3D" id="3.30.470.20">
    <property type="entry name" value="ATP-grasp fold, B domain"/>
    <property type="match status" value="1"/>
</dbReference>
<evidence type="ECO:0000256" key="4">
    <source>
        <dbReference type="ARBA" id="ARBA00022801"/>
    </source>
</evidence>
<dbReference type="AlphaFoldDB" id="A0A507ASH0"/>
<dbReference type="SMART" id="SM00797">
    <property type="entry name" value="AHS2"/>
    <property type="match status" value="1"/>
</dbReference>
<dbReference type="PROSITE" id="PS00866">
    <property type="entry name" value="CPSASE_1"/>
    <property type="match status" value="1"/>
</dbReference>
<dbReference type="InterPro" id="IPR016185">
    <property type="entry name" value="PreATP-grasp_dom_sf"/>
</dbReference>
<comment type="caution">
    <text evidence="11">The sequence shown here is derived from an EMBL/GenBank/DDBJ whole genome shotgun (WGS) entry which is preliminary data.</text>
</comment>
<dbReference type="Gene3D" id="2.40.50.100">
    <property type="match status" value="1"/>
</dbReference>
<keyword evidence="5 7" id="KW-0067">ATP-binding</keyword>
<dbReference type="PANTHER" id="PTHR18866">
    <property type="entry name" value="CARBOXYLASE:PYRUVATE/ACETYL-COA/PROPIONYL-COA CARBOXYLASE"/>
    <property type="match status" value="1"/>
</dbReference>
<dbReference type="InterPro" id="IPR000089">
    <property type="entry name" value="Biotin_lipoyl"/>
</dbReference>
<dbReference type="PANTHER" id="PTHR18866:SF128">
    <property type="entry name" value="UREA AMIDOLYASE"/>
    <property type="match status" value="1"/>
</dbReference>
<dbReference type="InterPro" id="IPR005479">
    <property type="entry name" value="CPAse_ATP-bd"/>
</dbReference>
<proteinExistence type="predicted"/>
<dbReference type="InterPro" id="IPR001882">
    <property type="entry name" value="Biotin_BS"/>
</dbReference>
<dbReference type="Pfam" id="PF02626">
    <property type="entry name" value="CT_A_B"/>
    <property type="match status" value="1"/>
</dbReference>
<dbReference type="InterPro" id="IPR011053">
    <property type="entry name" value="Single_hybrid_motif"/>
</dbReference>
<dbReference type="SMART" id="SM00878">
    <property type="entry name" value="Biotin_carb_C"/>
    <property type="match status" value="1"/>
</dbReference>
<dbReference type="InterPro" id="IPR005482">
    <property type="entry name" value="Biotin_COase_C"/>
</dbReference>
<feature type="domain" description="ATP-grasp" evidence="9">
    <location>
        <begin position="115"/>
        <end position="314"/>
    </location>
</feature>
<organism evidence="11 12">
    <name type="scientific">Thyridium curvatum</name>
    <dbReference type="NCBI Taxonomy" id="1093900"/>
    <lineage>
        <taxon>Eukaryota</taxon>
        <taxon>Fungi</taxon>
        <taxon>Dikarya</taxon>
        <taxon>Ascomycota</taxon>
        <taxon>Pezizomycotina</taxon>
        <taxon>Sordariomycetes</taxon>
        <taxon>Sordariomycetidae</taxon>
        <taxon>Thyridiales</taxon>
        <taxon>Thyridiaceae</taxon>
        <taxon>Thyridium</taxon>
    </lineage>
</organism>
<dbReference type="Pfam" id="PF00289">
    <property type="entry name" value="Biotin_carb_N"/>
    <property type="match status" value="1"/>
</dbReference>
<dbReference type="InterPro" id="IPR005481">
    <property type="entry name" value="BC-like_N"/>
</dbReference>
<dbReference type="SUPFAM" id="SSF52440">
    <property type="entry name" value="PreATP-grasp domain"/>
    <property type="match status" value="1"/>
</dbReference>
<dbReference type="SUPFAM" id="SSF50891">
    <property type="entry name" value="Cyclophilin-like"/>
    <property type="match status" value="2"/>
</dbReference>
<dbReference type="Pfam" id="PF00364">
    <property type="entry name" value="Biotin_lipoyl"/>
    <property type="match status" value="1"/>
</dbReference>
<dbReference type="OrthoDB" id="196847at2759"/>
<dbReference type="GeneID" id="41974034"/>
<dbReference type="PROSITE" id="PS50979">
    <property type="entry name" value="BC"/>
    <property type="match status" value="1"/>
</dbReference>
<evidence type="ECO:0000256" key="7">
    <source>
        <dbReference type="PROSITE-ProRule" id="PRU00409"/>
    </source>
</evidence>
<keyword evidence="3 7" id="KW-0547">Nucleotide-binding</keyword>
<keyword evidence="2" id="KW-0436">Ligase</keyword>
<dbReference type="Pfam" id="PF02786">
    <property type="entry name" value="CPSase_L_D2"/>
    <property type="match status" value="1"/>
</dbReference>
<keyword evidence="4" id="KW-0378">Hydrolase</keyword>
<evidence type="ECO:0000256" key="1">
    <source>
        <dbReference type="ARBA" id="ARBA00001953"/>
    </source>
</evidence>
<evidence type="ECO:0000256" key="2">
    <source>
        <dbReference type="ARBA" id="ARBA00022598"/>
    </source>
</evidence>
<dbReference type="InterPro" id="IPR029000">
    <property type="entry name" value="Cyclophilin-like_dom_sf"/>
</dbReference>
<comment type="cofactor">
    <cofactor evidence="1">
        <name>biotin</name>
        <dbReference type="ChEBI" id="CHEBI:57586"/>
    </cofactor>
</comment>
<dbReference type="PROSITE" id="PS50975">
    <property type="entry name" value="ATP_GRASP"/>
    <property type="match status" value="1"/>
</dbReference>
<dbReference type="SMART" id="SM00796">
    <property type="entry name" value="AHS1"/>
    <property type="match status" value="1"/>
</dbReference>
<dbReference type="EMBL" id="SKBQ01000038">
    <property type="protein sequence ID" value="TPX12942.1"/>
    <property type="molecule type" value="Genomic_DNA"/>
</dbReference>
<feature type="coiled-coil region" evidence="8">
    <location>
        <begin position="1096"/>
        <end position="1123"/>
    </location>
</feature>
<dbReference type="RefSeq" id="XP_030994653.1">
    <property type="nucleotide sequence ID" value="XM_031141237.1"/>
</dbReference>
<evidence type="ECO:0008006" key="13">
    <source>
        <dbReference type="Google" id="ProtNLM"/>
    </source>
</evidence>
<dbReference type="Proteomes" id="UP000319257">
    <property type="component" value="Unassembled WGS sequence"/>
</dbReference>
<dbReference type="InterPro" id="IPR011761">
    <property type="entry name" value="ATP-grasp"/>
</dbReference>
<name>A0A507ASH0_9PEZI</name>
<dbReference type="InterPro" id="IPR003833">
    <property type="entry name" value="CT_C_D"/>
</dbReference>
<keyword evidence="12" id="KW-1185">Reference proteome</keyword>